<reference evidence="1 2" key="2">
    <citation type="submission" date="2007-04" db="EMBL/GenBank/DDBJ databases">
        <authorList>
            <person name="Fulton L."/>
            <person name="Clifton S."/>
            <person name="Fulton B."/>
            <person name="Xu J."/>
            <person name="Minx P."/>
            <person name="Mardis E.R."/>
            <person name="Wilson R.K."/>
        </authorList>
    </citation>
    <scope>NUCLEOTIDE SEQUENCE [LARGE SCALE GENOMIC DNA]</scope>
    <source>
        <strain evidence="2">ATCC 25986 / DSM 3979 / JCM 10188 / KCTC 3647 / NCTC 11838 / VPI 1003</strain>
    </source>
</reference>
<dbReference type="InterPro" id="IPR006448">
    <property type="entry name" value="Phage_term_ssu_P27"/>
</dbReference>
<gene>
    <name evidence="1" type="ORF">COLAER_01596</name>
</gene>
<comment type="caution">
    <text evidence="1">The sequence shown here is derived from an EMBL/GenBank/DDBJ whole genome shotgun (WGS) entry which is preliminary data.</text>
</comment>
<organism evidence="1 2">
    <name type="scientific">Collinsella aerofaciens (strain ATCC 25986 / DSM 3979 / JCM 10188 / KCTC 3647 / NCTC 11838 / VPI 1003)</name>
    <dbReference type="NCBI Taxonomy" id="411903"/>
    <lineage>
        <taxon>Bacteria</taxon>
        <taxon>Bacillati</taxon>
        <taxon>Actinomycetota</taxon>
        <taxon>Coriobacteriia</taxon>
        <taxon>Coriobacteriales</taxon>
        <taxon>Coriobacteriaceae</taxon>
        <taxon>Collinsella</taxon>
    </lineage>
</organism>
<accession>A4EAY4</accession>
<dbReference type="AlphaFoldDB" id="A4EAY4"/>
<protein>
    <submittedName>
        <fullName evidence="1">Putative phage terminase, small subunit, P27 family</fullName>
    </submittedName>
</protein>
<dbReference type="Proteomes" id="UP000002979">
    <property type="component" value="Unassembled WGS sequence"/>
</dbReference>
<sequence>MEETPVQIRVLTDGRPSGRLFYADWRWRMPLEKPAAVAGDPVKSAKWDELTAGRSFTQADAPTLALLCQWYKIVELAQDELDSFGEQTAYQNDMGDLKSFPQIATLKTASAEIRQLNKQLGITDGHEGVPDVRSVQTKLFSIAERHEARKARAAV</sequence>
<evidence type="ECO:0000313" key="1">
    <source>
        <dbReference type="EMBL" id="EBA39301.1"/>
    </source>
</evidence>
<dbReference type="Pfam" id="PF05119">
    <property type="entry name" value="Terminase_4"/>
    <property type="match status" value="1"/>
</dbReference>
<dbReference type="EMBL" id="AAVN02000006">
    <property type="protein sequence ID" value="EBA39301.1"/>
    <property type="molecule type" value="Genomic_DNA"/>
</dbReference>
<name>A4EAY4_COLAA</name>
<proteinExistence type="predicted"/>
<reference evidence="1 2" key="1">
    <citation type="submission" date="2007-01" db="EMBL/GenBank/DDBJ databases">
        <title>Draft genome sequence of Collinsella aerofaciens (ATCC 25986).</title>
        <authorList>
            <person name="Sudarsanam P."/>
            <person name="Ley R."/>
            <person name="Guruge J."/>
            <person name="Turnbaugh P.J."/>
            <person name="Mahowald M."/>
            <person name="Liep D."/>
            <person name="Gordon J."/>
        </authorList>
    </citation>
    <scope>NUCLEOTIDE SEQUENCE [LARGE SCALE GENOMIC DNA]</scope>
    <source>
        <strain evidence="2">ATCC 25986 / DSM 3979 / JCM 10188 / KCTC 3647 / NCTC 11838 / VPI 1003</strain>
    </source>
</reference>
<evidence type="ECO:0000313" key="2">
    <source>
        <dbReference type="Proteomes" id="UP000002979"/>
    </source>
</evidence>